<reference evidence="1 2" key="1">
    <citation type="submission" date="2015-09" db="EMBL/GenBank/DDBJ databases">
        <title>Atta colombica WGS genome.</title>
        <authorList>
            <person name="Nygaard S."/>
            <person name="Hu H."/>
            <person name="Boomsma J."/>
            <person name="Zhang G."/>
        </authorList>
    </citation>
    <scope>NUCLEOTIDE SEQUENCE [LARGE SCALE GENOMIC DNA]</scope>
    <source>
        <strain evidence="1">Treedump-2</strain>
        <tissue evidence="1">Whole body</tissue>
    </source>
</reference>
<proteinExistence type="predicted"/>
<organism evidence="1 2">
    <name type="scientific">Atta colombica</name>
    <dbReference type="NCBI Taxonomy" id="520822"/>
    <lineage>
        <taxon>Eukaryota</taxon>
        <taxon>Metazoa</taxon>
        <taxon>Ecdysozoa</taxon>
        <taxon>Arthropoda</taxon>
        <taxon>Hexapoda</taxon>
        <taxon>Insecta</taxon>
        <taxon>Pterygota</taxon>
        <taxon>Neoptera</taxon>
        <taxon>Endopterygota</taxon>
        <taxon>Hymenoptera</taxon>
        <taxon>Apocrita</taxon>
        <taxon>Aculeata</taxon>
        <taxon>Formicoidea</taxon>
        <taxon>Formicidae</taxon>
        <taxon>Myrmicinae</taxon>
        <taxon>Atta</taxon>
    </lineage>
</organism>
<evidence type="ECO:0000313" key="1">
    <source>
        <dbReference type="EMBL" id="KYM80047.1"/>
    </source>
</evidence>
<keyword evidence="2" id="KW-1185">Reference proteome</keyword>
<dbReference type="EMBL" id="KQ976579">
    <property type="protein sequence ID" value="KYM80047.1"/>
    <property type="molecule type" value="Genomic_DNA"/>
</dbReference>
<accession>A0A195B713</accession>
<gene>
    <name evidence="1" type="ORF">ALC53_09573</name>
</gene>
<sequence length="76" mass="7949">MPYTPATLGSYSDDKSCPYRTAIKAFYMQRSGHGARELAPPRLATILAQLGGRDRAPPSSPDLGGGPVVAMCCGPP</sequence>
<dbReference type="AlphaFoldDB" id="A0A195B713"/>
<dbReference type="Proteomes" id="UP000078540">
    <property type="component" value="Unassembled WGS sequence"/>
</dbReference>
<evidence type="ECO:0000313" key="2">
    <source>
        <dbReference type="Proteomes" id="UP000078540"/>
    </source>
</evidence>
<protein>
    <submittedName>
        <fullName evidence="1">Uncharacterized protein</fullName>
    </submittedName>
</protein>
<name>A0A195B713_9HYME</name>